<proteinExistence type="predicted"/>
<keyword evidence="3" id="KW-1185">Reference proteome</keyword>
<feature type="compositionally biased region" description="Low complexity" evidence="1">
    <location>
        <begin position="264"/>
        <end position="281"/>
    </location>
</feature>
<feature type="compositionally biased region" description="Low complexity" evidence="1">
    <location>
        <begin position="168"/>
        <end position="188"/>
    </location>
</feature>
<feature type="compositionally biased region" description="Acidic residues" evidence="1">
    <location>
        <begin position="420"/>
        <end position="431"/>
    </location>
</feature>
<feature type="region of interest" description="Disordered" evidence="1">
    <location>
        <begin position="1"/>
        <end position="48"/>
    </location>
</feature>
<feature type="compositionally biased region" description="Low complexity" evidence="1">
    <location>
        <begin position="21"/>
        <end position="36"/>
    </location>
</feature>
<protein>
    <recommendedName>
        <fullName evidence="4">Mucin-7</fullName>
    </recommendedName>
</protein>
<organism evidence="2 3">
    <name type="scientific">Aspergillus nanangensis</name>
    <dbReference type="NCBI Taxonomy" id="2582783"/>
    <lineage>
        <taxon>Eukaryota</taxon>
        <taxon>Fungi</taxon>
        <taxon>Dikarya</taxon>
        <taxon>Ascomycota</taxon>
        <taxon>Pezizomycotina</taxon>
        <taxon>Eurotiomycetes</taxon>
        <taxon>Eurotiomycetidae</taxon>
        <taxon>Eurotiales</taxon>
        <taxon>Aspergillaceae</taxon>
        <taxon>Aspergillus</taxon>
        <taxon>Aspergillus subgen. Circumdati</taxon>
    </lineage>
</organism>
<reference evidence="2" key="1">
    <citation type="journal article" date="2019" name="Beilstein J. Org. Chem.">
        <title>Nanangenines: drimane sesquiterpenoids as the dominant metabolite cohort of a novel Australian fungus, Aspergillus nanangensis.</title>
        <authorList>
            <person name="Lacey H.J."/>
            <person name="Gilchrist C.L.M."/>
            <person name="Crombie A."/>
            <person name="Kalaitzis J.A."/>
            <person name="Vuong D."/>
            <person name="Rutledge P.J."/>
            <person name="Turner P."/>
            <person name="Pitt J.I."/>
            <person name="Lacey E."/>
            <person name="Chooi Y.H."/>
            <person name="Piggott A.M."/>
        </authorList>
    </citation>
    <scope>NUCLEOTIDE SEQUENCE</scope>
    <source>
        <strain evidence="2">MST-FP2251</strain>
    </source>
</reference>
<name>A0AAD4CVS5_ASPNN</name>
<feature type="compositionally biased region" description="Basic and acidic residues" evidence="1">
    <location>
        <begin position="551"/>
        <end position="565"/>
    </location>
</feature>
<feature type="compositionally biased region" description="Low complexity" evidence="1">
    <location>
        <begin position="214"/>
        <end position="252"/>
    </location>
</feature>
<feature type="region of interest" description="Disordered" evidence="1">
    <location>
        <begin position="60"/>
        <end position="464"/>
    </location>
</feature>
<feature type="compositionally biased region" description="Low complexity" evidence="1">
    <location>
        <begin position="404"/>
        <end position="418"/>
    </location>
</feature>
<feature type="compositionally biased region" description="Polar residues" evidence="1">
    <location>
        <begin position="157"/>
        <end position="167"/>
    </location>
</feature>
<feature type="compositionally biased region" description="Basic and acidic residues" evidence="1">
    <location>
        <begin position="347"/>
        <end position="356"/>
    </location>
</feature>
<evidence type="ECO:0000313" key="3">
    <source>
        <dbReference type="Proteomes" id="UP001194746"/>
    </source>
</evidence>
<dbReference type="Proteomes" id="UP001194746">
    <property type="component" value="Unassembled WGS sequence"/>
</dbReference>
<evidence type="ECO:0000313" key="2">
    <source>
        <dbReference type="EMBL" id="KAF9893619.1"/>
    </source>
</evidence>
<feature type="compositionally biased region" description="Polar residues" evidence="1">
    <location>
        <begin position="498"/>
        <end position="507"/>
    </location>
</feature>
<evidence type="ECO:0000256" key="1">
    <source>
        <dbReference type="SAM" id="MobiDB-lite"/>
    </source>
</evidence>
<comment type="caution">
    <text evidence="2">The sequence shown here is derived from an EMBL/GenBank/DDBJ whole genome shotgun (WGS) entry which is preliminary data.</text>
</comment>
<feature type="region of interest" description="Disordered" evidence="1">
    <location>
        <begin position="498"/>
        <end position="565"/>
    </location>
</feature>
<evidence type="ECO:0008006" key="4">
    <source>
        <dbReference type="Google" id="ProtNLM"/>
    </source>
</evidence>
<accession>A0AAD4CVS5</accession>
<reference evidence="2" key="2">
    <citation type="submission" date="2020-02" db="EMBL/GenBank/DDBJ databases">
        <authorList>
            <person name="Gilchrist C.L.M."/>
            <person name="Chooi Y.-H."/>
        </authorList>
    </citation>
    <scope>NUCLEOTIDE SEQUENCE</scope>
    <source>
        <strain evidence="2">MST-FP2251</strain>
    </source>
</reference>
<gene>
    <name evidence="2" type="ORF">FE257_010931</name>
</gene>
<feature type="compositionally biased region" description="Basic and acidic residues" evidence="1">
    <location>
        <begin position="449"/>
        <end position="464"/>
    </location>
</feature>
<dbReference type="AlphaFoldDB" id="A0AAD4CVS5"/>
<feature type="compositionally biased region" description="Polar residues" evidence="1">
    <location>
        <begin position="285"/>
        <end position="303"/>
    </location>
</feature>
<dbReference type="EMBL" id="VCAU01000007">
    <property type="protein sequence ID" value="KAF9893619.1"/>
    <property type="molecule type" value="Genomic_DNA"/>
</dbReference>
<sequence length="565" mass="58675">MDPGGHPGVRSLLARFENQKASSTSPPSRGRSPAASDTPGSTRPLSKVRASFVAVDGAVQSSPVAGLRRSASTRSDSPAPPARVRSFCSDELEVASLKSPLSPAPTSNGAGAAPLKPTEQVPDNTTQETLELVPALKAQPQVSSVANKENRPDLTPSAKTDTASQKGKTTPMPAPKSSSTKAKTSATKADTDKSSKPTRPVKPAREITHKPSQTTLNTANKTATRTTTRPARSSMPTTGAAKSTASSTTKTARLPGSATTPNLAAPKTASTAAAKSTLSRKPSSLKPSNQPRAITPTASTSRKQAPRTAGRQSAERPNSRVSNGSSKPVDEGFLARMMRPTASSASKAHEKTDVKSPPKGNARPAVKKAAPKPAPRLAKAKAESEKLQAQVVAEPSKPKEELVEVSAPAPALEEAPVETSETDANLDETAEWVEQHGPPSVAEEVATSEEAKETITPEVVESVKDNALEVSPDLEEAIEEPSLAAEANTTVLEQSTDIDLEVTSTPSKPDEILGTAPEALADKSPDAVPSPPDELVETTPEAVASEQVPSKSDELIEGVDKLSLS</sequence>